<keyword evidence="3" id="KW-1185">Reference proteome</keyword>
<evidence type="ECO:0000313" key="2">
    <source>
        <dbReference type="EMBL" id="RPB15214.1"/>
    </source>
</evidence>
<dbReference type="PANTHER" id="PTHR21054:SF2">
    <property type="entry name" value="MIP04191P"/>
    <property type="match status" value="1"/>
</dbReference>
<name>A0A3N4KXD9_9PEZI</name>
<protein>
    <recommendedName>
        <fullName evidence="1">Jacalin-type lectin domain-containing protein</fullName>
    </recommendedName>
</protein>
<dbReference type="Pfam" id="PF12044">
    <property type="entry name" value="Metallopep"/>
    <property type="match status" value="1"/>
</dbReference>
<dbReference type="PANTHER" id="PTHR21054">
    <property type="entry name" value="ZINC METALLOPROTEINASE-RELATED"/>
    <property type="match status" value="1"/>
</dbReference>
<proteinExistence type="predicted"/>
<dbReference type="AlphaFoldDB" id="A0A3N4KXD9"/>
<dbReference type="InterPro" id="IPR021917">
    <property type="entry name" value="Unchr_Zn-peptidase-like"/>
</dbReference>
<dbReference type="InterPro" id="IPR053002">
    <property type="entry name" value="Metalloproteinase_M10B"/>
</dbReference>
<evidence type="ECO:0000313" key="3">
    <source>
        <dbReference type="Proteomes" id="UP000277580"/>
    </source>
</evidence>
<dbReference type="Gene3D" id="2.100.10.30">
    <property type="entry name" value="Jacalin-like lectin domain"/>
    <property type="match status" value="1"/>
</dbReference>
<sequence>MCTNNQEKGSSGVARSSSLPISPFAPRFLSVQENQWVHQSVLLVFGQVGLPERPCDGMITVHHHLEGYPPTQWPVNCGYFKVLVHLDPGPNRLRFDFTGAKIPCTSSSVVVNFLPLTSSPPLYLAIVLAKDSPGEYECQSDRKQREGNDIRMAKRKLRMAAYLAQAFTGEQMYRNRLGRRCFRLEEEWAEDSLSNKENGVMHSIAKVHVIRSEKTVAEIQNLETARDGAALLDIASAAVDKYFQYFQNLSVNSKRHVAVLMFDAKDDLRIEGLINHSALSNEIGVCGTRSLYTFPSCLEEVVPAFTDCTRIEGNSTSVNETTDLGSFWEAATSAMGNMIEAFISPQPPVQPRELDRINRTFTTKEPYLFKTKSAGLRICLPQEECNWSRVDCLRLRHHPCFRLPTDPVITAGHDNPQIYAIENGMFASASSGIFLVEIYTDDTYRAHLEFTTKIEREVQLLESELREKLPQDCRSKVIKLKIYSAGQGQTIIDDFSATKGAKVQLPNGYGVAYKSSSLGLSDTDGSKPQEVYLHTLTPGRILTSIRVFHSTALDGLEFVYEDSSSQLFGHRGDKNDRKTEISDFSLDTRKGESLLGFSVRAGSWVDGIEILTSLGRRSPLFGNPHGGTSTLIPPRGRSIAGVSGSCAQCVDCFSILYK</sequence>
<dbReference type="Proteomes" id="UP000277580">
    <property type="component" value="Unassembled WGS sequence"/>
</dbReference>
<dbReference type="SUPFAM" id="SSF51101">
    <property type="entry name" value="Mannose-binding lectins"/>
    <property type="match status" value="1"/>
</dbReference>
<evidence type="ECO:0000259" key="1">
    <source>
        <dbReference type="PROSITE" id="PS51752"/>
    </source>
</evidence>
<dbReference type="Pfam" id="PF01419">
    <property type="entry name" value="Jacalin"/>
    <property type="match status" value="1"/>
</dbReference>
<dbReference type="PROSITE" id="PS51752">
    <property type="entry name" value="JACALIN_LECTIN"/>
    <property type="match status" value="1"/>
</dbReference>
<dbReference type="InParanoid" id="A0A3N4KXD9"/>
<reference evidence="2 3" key="1">
    <citation type="journal article" date="2018" name="Nat. Ecol. Evol.">
        <title>Pezizomycetes genomes reveal the molecular basis of ectomycorrhizal truffle lifestyle.</title>
        <authorList>
            <person name="Murat C."/>
            <person name="Payen T."/>
            <person name="Noel B."/>
            <person name="Kuo A."/>
            <person name="Morin E."/>
            <person name="Chen J."/>
            <person name="Kohler A."/>
            <person name="Krizsan K."/>
            <person name="Balestrini R."/>
            <person name="Da Silva C."/>
            <person name="Montanini B."/>
            <person name="Hainaut M."/>
            <person name="Levati E."/>
            <person name="Barry K.W."/>
            <person name="Belfiori B."/>
            <person name="Cichocki N."/>
            <person name="Clum A."/>
            <person name="Dockter R.B."/>
            <person name="Fauchery L."/>
            <person name="Guy J."/>
            <person name="Iotti M."/>
            <person name="Le Tacon F."/>
            <person name="Lindquist E.A."/>
            <person name="Lipzen A."/>
            <person name="Malagnac F."/>
            <person name="Mello A."/>
            <person name="Molinier V."/>
            <person name="Miyauchi S."/>
            <person name="Poulain J."/>
            <person name="Riccioni C."/>
            <person name="Rubini A."/>
            <person name="Sitrit Y."/>
            <person name="Splivallo R."/>
            <person name="Traeger S."/>
            <person name="Wang M."/>
            <person name="Zifcakova L."/>
            <person name="Wipf D."/>
            <person name="Zambonelli A."/>
            <person name="Paolocci F."/>
            <person name="Nowrousian M."/>
            <person name="Ottonello S."/>
            <person name="Baldrian P."/>
            <person name="Spatafora J.W."/>
            <person name="Henrissat B."/>
            <person name="Nagy L.G."/>
            <person name="Aury J.M."/>
            <person name="Wincker P."/>
            <person name="Grigoriev I.V."/>
            <person name="Bonfante P."/>
            <person name="Martin F.M."/>
        </authorList>
    </citation>
    <scope>NUCLEOTIDE SEQUENCE [LARGE SCALE GENOMIC DNA]</scope>
    <source>
        <strain evidence="2 3">CCBAS932</strain>
    </source>
</reference>
<accession>A0A3N4KXD9</accession>
<organism evidence="2 3">
    <name type="scientific">Morchella conica CCBAS932</name>
    <dbReference type="NCBI Taxonomy" id="1392247"/>
    <lineage>
        <taxon>Eukaryota</taxon>
        <taxon>Fungi</taxon>
        <taxon>Dikarya</taxon>
        <taxon>Ascomycota</taxon>
        <taxon>Pezizomycotina</taxon>
        <taxon>Pezizomycetes</taxon>
        <taxon>Pezizales</taxon>
        <taxon>Morchellaceae</taxon>
        <taxon>Morchella</taxon>
    </lineage>
</organism>
<feature type="domain" description="Jacalin-type lectin" evidence="1">
    <location>
        <begin position="512"/>
        <end position="658"/>
    </location>
</feature>
<dbReference type="EMBL" id="ML119114">
    <property type="protein sequence ID" value="RPB15214.1"/>
    <property type="molecule type" value="Genomic_DNA"/>
</dbReference>
<dbReference type="OrthoDB" id="74460at2759"/>
<dbReference type="InterPro" id="IPR036404">
    <property type="entry name" value="Jacalin-like_lectin_dom_sf"/>
</dbReference>
<dbReference type="InterPro" id="IPR001229">
    <property type="entry name" value="Jacalin-like_lectin_dom"/>
</dbReference>
<gene>
    <name evidence="2" type="ORF">P167DRAFT_483266</name>
</gene>
<dbReference type="GO" id="GO:0005737">
    <property type="term" value="C:cytoplasm"/>
    <property type="evidence" value="ECO:0007669"/>
    <property type="project" value="TreeGrafter"/>
</dbReference>
<dbReference type="FunCoup" id="A0A3N4KXD9">
    <property type="interactions" value="46"/>
</dbReference>